<comment type="similarity">
    <text evidence="1">Belongs to the 'phage' integrase family.</text>
</comment>
<protein>
    <submittedName>
        <fullName evidence="8">Tyrosine-type recombinase/integrase</fullName>
    </submittedName>
</protein>
<evidence type="ECO:0000256" key="1">
    <source>
        <dbReference type="ARBA" id="ARBA00008857"/>
    </source>
</evidence>
<dbReference type="Gene3D" id="1.10.443.10">
    <property type="entry name" value="Intergrase catalytic core"/>
    <property type="match status" value="1"/>
</dbReference>
<keyword evidence="2" id="KW-0229">DNA integration</keyword>
<dbReference type="InterPro" id="IPR057084">
    <property type="entry name" value="Int_N"/>
</dbReference>
<proteinExistence type="inferred from homology"/>
<evidence type="ECO:0000256" key="4">
    <source>
        <dbReference type="ARBA" id="ARBA00023172"/>
    </source>
</evidence>
<evidence type="ECO:0000313" key="8">
    <source>
        <dbReference type="EMBL" id="MQU31795.1"/>
    </source>
</evidence>
<gene>
    <name evidence="8" type="ORF">GHO30_10370</name>
</gene>
<dbReference type="GO" id="GO:0006310">
    <property type="term" value="P:DNA recombination"/>
    <property type="evidence" value="ECO:0007669"/>
    <property type="project" value="UniProtKB-KW"/>
</dbReference>
<comment type="caution">
    <text evidence="8">The sequence shown here is derived from an EMBL/GenBank/DDBJ whole genome shotgun (WGS) entry which is preliminary data.</text>
</comment>
<dbReference type="Pfam" id="PF24624">
    <property type="entry name" value="Int_N"/>
    <property type="match status" value="1"/>
</dbReference>
<dbReference type="Pfam" id="PF00589">
    <property type="entry name" value="Phage_integrase"/>
    <property type="match status" value="1"/>
</dbReference>
<evidence type="ECO:0000259" key="6">
    <source>
        <dbReference type="PROSITE" id="PS51898"/>
    </source>
</evidence>
<dbReference type="EMBL" id="WIVX01000039">
    <property type="protein sequence ID" value="MQU31795.1"/>
    <property type="molecule type" value="Genomic_DNA"/>
</dbReference>
<evidence type="ECO:0000256" key="2">
    <source>
        <dbReference type="ARBA" id="ARBA00022908"/>
    </source>
</evidence>
<dbReference type="InterPro" id="IPR015094">
    <property type="entry name" value="Integrase_lambda-typ_DNA-bd_N"/>
</dbReference>
<dbReference type="InterPro" id="IPR013762">
    <property type="entry name" value="Integrase-like_cat_sf"/>
</dbReference>
<feature type="domain" description="Tyr recombinase" evidence="6">
    <location>
        <begin position="164"/>
        <end position="349"/>
    </location>
</feature>
<evidence type="ECO:0000313" key="9">
    <source>
        <dbReference type="Proteomes" id="UP000470186"/>
    </source>
</evidence>
<accession>A0A7X1Y732</accession>
<organism evidence="8 9">
    <name type="scientific">Pseudomonas helleri</name>
    <dbReference type="NCBI Taxonomy" id="1608996"/>
    <lineage>
        <taxon>Bacteria</taxon>
        <taxon>Pseudomonadati</taxon>
        <taxon>Pseudomonadota</taxon>
        <taxon>Gammaproteobacteria</taxon>
        <taxon>Pseudomonadales</taxon>
        <taxon>Pseudomonadaceae</taxon>
        <taxon>Pseudomonas</taxon>
    </lineage>
</organism>
<evidence type="ECO:0000256" key="5">
    <source>
        <dbReference type="PROSITE-ProRule" id="PRU01248"/>
    </source>
</evidence>
<dbReference type="InterPro" id="IPR002104">
    <property type="entry name" value="Integrase_catalytic"/>
</dbReference>
<dbReference type="InterPro" id="IPR011010">
    <property type="entry name" value="DNA_brk_join_enz"/>
</dbReference>
<keyword evidence="4" id="KW-0233">DNA recombination</keyword>
<feature type="domain" description="Core-binding (CB)" evidence="7">
    <location>
        <begin position="67"/>
        <end position="144"/>
    </location>
</feature>
<dbReference type="Pfam" id="PF09003">
    <property type="entry name" value="Arm-DNA-bind_1"/>
    <property type="match status" value="1"/>
</dbReference>
<dbReference type="InterPro" id="IPR044068">
    <property type="entry name" value="CB"/>
</dbReference>
<evidence type="ECO:0000259" key="7">
    <source>
        <dbReference type="PROSITE" id="PS51900"/>
    </source>
</evidence>
<name>A0A7X1Y732_9PSED</name>
<dbReference type="AlphaFoldDB" id="A0A7X1Y732"/>
<dbReference type="RefSeq" id="WP_153351245.1">
    <property type="nucleotide sequence ID" value="NZ_WIVX01000039.1"/>
</dbReference>
<reference evidence="8 9" key="1">
    <citation type="submission" date="2019-10" db="EMBL/GenBank/DDBJ databases">
        <title>Evaluation of single-gene subtyping targets for Pseudomonas.</title>
        <authorList>
            <person name="Reichler S.J."/>
            <person name="Orsi R.H."/>
            <person name="Wiedmann M."/>
            <person name="Martin N.H."/>
            <person name="Murphy S.I."/>
        </authorList>
    </citation>
    <scope>NUCLEOTIDE SEQUENCE [LARGE SCALE GENOMIC DNA]</scope>
    <source>
        <strain evidence="8 9">FSL R10-2107</strain>
    </source>
</reference>
<evidence type="ECO:0000256" key="3">
    <source>
        <dbReference type="ARBA" id="ARBA00023125"/>
    </source>
</evidence>
<dbReference type="PROSITE" id="PS51900">
    <property type="entry name" value="CB"/>
    <property type="match status" value="1"/>
</dbReference>
<sequence>MRPRKTENQNLPPRMYRRTRQRKYGKVWVAYYYRDAQGKDIPLGSDLDQARIKWAQLEAKEKPLDLLTMKGIFDRYTRDIIPKKAPRTQRDNLAELKKLRELFDDAPIDSITPATIAGYRDARTAKVRANREIATLSHVFNMAREWGLTTKENPCQGVRKNREKPRDYYANDAVWTAVYNKAPQELKDAMDLAYLTGQRPADVLMMRKDDVEGGYLMVQQNKTGKRLRIRVNSDGEVNSLGKLLGQIAERNSKLVTSYLIVSKTGRRMTATMLRKRWDEARESARTAAILDKDSVLADKIAAFQFRDIRPKAASEIKDIGEASLLLGHTEGDITQRVYRRIGATANPSK</sequence>
<dbReference type="PROSITE" id="PS51898">
    <property type="entry name" value="TYR_RECOMBINASE"/>
    <property type="match status" value="1"/>
</dbReference>
<keyword evidence="3 5" id="KW-0238">DNA-binding</keyword>
<dbReference type="InterPro" id="IPR010998">
    <property type="entry name" value="Integrase_recombinase_N"/>
</dbReference>
<dbReference type="SUPFAM" id="SSF56349">
    <property type="entry name" value="DNA breaking-rejoining enzymes"/>
    <property type="match status" value="1"/>
</dbReference>
<dbReference type="GO" id="GO:0008907">
    <property type="term" value="F:integrase activity"/>
    <property type="evidence" value="ECO:0007669"/>
    <property type="project" value="InterPro"/>
</dbReference>
<dbReference type="Gene3D" id="1.10.150.130">
    <property type="match status" value="1"/>
</dbReference>
<dbReference type="GO" id="GO:0003677">
    <property type="term" value="F:DNA binding"/>
    <property type="evidence" value="ECO:0007669"/>
    <property type="project" value="UniProtKB-UniRule"/>
</dbReference>
<dbReference type="Proteomes" id="UP000470186">
    <property type="component" value="Unassembled WGS sequence"/>
</dbReference>
<dbReference type="Gene3D" id="3.30.160.60">
    <property type="entry name" value="Classic Zinc Finger"/>
    <property type="match status" value="1"/>
</dbReference>
<keyword evidence="9" id="KW-1185">Reference proteome</keyword>